<reference evidence="2 3" key="1">
    <citation type="submission" date="2017-12" db="EMBL/GenBank/DDBJ databases">
        <authorList>
            <person name="Paulsen S."/>
            <person name="Gram L.K."/>
        </authorList>
    </citation>
    <scope>NUCLEOTIDE SEQUENCE [LARGE SCALE GENOMIC DNA]</scope>
    <source>
        <strain evidence="2 3">S1607</strain>
    </source>
</reference>
<feature type="domain" description="ATPase AAA-type core" evidence="1">
    <location>
        <begin position="197"/>
        <end position="330"/>
    </location>
</feature>
<dbReference type="EMBL" id="PNEL01000026">
    <property type="protein sequence ID" value="TMN77125.1"/>
    <property type="molecule type" value="Genomic_DNA"/>
</dbReference>
<dbReference type="InterPro" id="IPR051396">
    <property type="entry name" value="Bact_Antivir_Def_Nuclease"/>
</dbReference>
<dbReference type="AlphaFoldDB" id="A0AAQ2EUN2"/>
<gene>
    <name evidence="2" type="ORF">CWB74_11015</name>
</gene>
<dbReference type="Proteomes" id="UP000305423">
    <property type="component" value="Unassembled WGS sequence"/>
</dbReference>
<evidence type="ECO:0000259" key="1">
    <source>
        <dbReference type="Pfam" id="PF13304"/>
    </source>
</evidence>
<sequence>MDINTNLIKRIGKIGEEFWQLENTRQINFFIGPNNSGKSRKLRELFKSEQKNWAYDISELTINDVAEQLLNYLEKPSSAHNAFYRLSNFSEGKLKSCLNEMKSKPNNFKTFIAALYSGSRYDASVSSSSGEQSFRDILIKLINEKFHTSVETVTTEYQTRKWPKVYIPTLRSLRQVAKEDLFESRTVKDYFSTSSKNGEIFTGHSLYEDLKAHLLGSYDKRQKVREFEEYLSENFFFGNDISLVPMVDKDVVYVKEGDDEDRPIYDLGDGIQSIIILTFKVFMAEEPTMFFIEEPEHYLHAGLQRTLIETFAKHKEHMFFMTTHSNHFLDIAQERDDVSIQQVSRVNGETKVEPALELSDVLSELGVRASSVLLANCSIWVEGVTDKLYLRTYLKKFTEELDDESRAKKLKSLHENLHYVFTEYQGSNITHWNFSPDESGSESQTPAKKLSQNILLIADADIEGKGERAEILQSSLDDNFLLLEWKEIENYIPFEQLILTARKCWDSFNGKSNCDIDRFVNIPKNKFETKDHGIGSVLERYVDKPQNLERSFFKAKSGTIKDKVKFCHTAIEVMNESGDWKLTPKLRELCDKIWVFIETHNC</sequence>
<name>A0AAQ2EUN2_PSEO7</name>
<dbReference type="InterPro" id="IPR003959">
    <property type="entry name" value="ATPase_AAA_core"/>
</dbReference>
<dbReference type="InterPro" id="IPR027417">
    <property type="entry name" value="P-loop_NTPase"/>
</dbReference>
<reference evidence="3" key="2">
    <citation type="submission" date="2019-06" db="EMBL/GenBank/DDBJ databases">
        <title>Co-occurence of chitin degradation, pigmentation and bioactivity in marine Pseudoalteromonas.</title>
        <authorList>
            <person name="Sonnenschein E.C."/>
            <person name="Bech P.K."/>
        </authorList>
    </citation>
    <scope>NUCLEOTIDE SEQUENCE [LARGE SCALE GENOMIC DNA]</scope>
    <source>
        <strain evidence="3">S1607</strain>
    </source>
</reference>
<dbReference type="Gene3D" id="3.40.50.300">
    <property type="entry name" value="P-loop containing nucleotide triphosphate hydrolases"/>
    <property type="match status" value="1"/>
</dbReference>
<accession>A0AAQ2EUN2</accession>
<dbReference type="SUPFAM" id="SSF52540">
    <property type="entry name" value="P-loop containing nucleoside triphosphate hydrolases"/>
    <property type="match status" value="1"/>
</dbReference>
<dbReference type="PANTHER" id="PTHR43581">
    <property type="entry name" value="ATP/GTP PHOSPHATASE"/>
    <property type="match status" value="1"/>
</dbReference>
<comment type="caution">
    <text evidence="2">The sequence shown here is derived from an EMBL/GenBank/DDBJ whole genome shotgun (WGS) entry which is preliminary data.</text>
</comment>
<dbReference type="Pfam" id="PF13304">
    <property type="entry name" value="AAA_21"/>
    <property type="match status" value="1"/>
</dbReference>
<proteinExistence type="predicted"/>
<protein>
    <recommendedName>
        <fullName evidence="1">ATPase AAA-type core domain-containing protein</fullName>
    </recommendedName>
</protein>
<dbReference type="RefSeq" id="WP_052709795.1">
    <property type="nucleotide sequence ID" value="NZ_JXXW01000032.1"/>
</dbReference>
<evidence type="ECO:0000313" key="2">
    <source>
        <dbReference type="EMBL" id="TMN77125.1"/>
    </source>
</evidence>
<evidence type="ECO:0000313" key="3">
    <source>
        <dbReference type="Proteomes" id="UP000305423"/>
    </source>
</evidence>
<dbReference type="GO" id="GO:0005524">
    <property type="term" value="F:ATP binding"/>
    <property type="evidence" value="ECO:0007669"/>
    <property type="project" value="InterPro"/>
</dbReference>
<organism evidence="2 3">
    <name type="scientific">Pseudoalteromonas piscicida</name>
    <dbReference type="NCBI Taxonomy" id="43662"/>
    <lineage>
        <taxon>Bacteria</taxon>
        <taxon>Pseudomonadati</taxon>
        <taxon>Pseudomonadota</taxon>
        <taxon>Gammaproteobacteria</taxon>
        <taxon>Alteromonadales</taxon>
        <taxon>Pseudoalteromonadaceae</taxon>
        <taxon>Pseudoalteromonas</taxon>
    </lineage>
</organism>
<dbReference type="GO" id="GO:0016887">
    <property type="term" value="F:ATP hydrolysis activity"/>
    <property type="evidence" value="ECO:0007669"/>
    <property type="project" value="InterPro"/>
</dbReference>
<dbReference type="PANTHER" id="PTHR43581:SF4">
    <property type="entry name" value="ATP_GTP PHOSPHATASE"/>
    <property type="match status" value="1"/>
</dbReference>